<dbReference type="GeneID" id="4315785"/>
<dbReference type="HOGENOM" id="CLU_347127_0_0_1"/>
<keyword evidence="3" id="KW-0804">Transcription</keyword>
<keyword evidence="2" id="KW-0238">DNA-binding</keyword>
<dbReference type="Pfam" id="PF00172">
    <property type="entry name" value="Zn_clus"/>
    <property type="match status" value="1"/>
</dbReference>
<keyword evidence="1" id="KW-0805">Transcription regulation</keyword>
<feature type="compositionally biased region" description="Low complexity" evidence="5">
    <location>
        <begin position="62"/>
        <end position="75"/>
    </location>
</feature>
<dbReference type="OMA" id="RCDCYAD"/>
<dbReference type="InterPro" id="IPR036864">
    <property type="entry name" value="Zn2-C6_fun-type_DNA-bd_sf"/>
</dbReference>
<evidence type="ECO:0000313" key="8">
    <source>
        <dbReference type="Proteomes" id="UP000007963"/>
    </source>
</evidence>
<dbReference type="OrthoDB" id="2991872at2759"/>
<dbReference type="CDD" id="cd00067">
    <property type="entry name" value="GAL4"/>
    <property type="match status" value="1"/>
</dbReference>
<dbReference type="VEuPathDB" id="FungiDB:ATEG_01723"/>
<feature type="domain" description="Zn(2)-C6 fungal-type" evidence="6">
    <location>
        <begin position="10"/>
        <end position="38"/>
    </location>
</feature>
<evidence type="ECO:0000256" key="2">
    <source>
        <dbReference type="ARBA" id="ARBA00023125"/>
    </source>
</evidence>
<keyword evidence="4" id="KW-0539">Nucleus</keyword>
<dbReference type="SUPFAM" id="SSF57701">
    <property type="entry name" value="Zn2/Cys6 DNA-binding domain"/>
    <property type="match status" value="1"/>
</dbReference>
<gene>
    <name evidence="7" type="ORF">ATEG_01723</name>
</gene>
<evidence type="ECO:0000256" key="1">
    <source>
        <dbReference type="ARBA" id="ARBA00023015"/>
    </source>
</evidence>
<evidence type="ECO:0000259" key="6">
    <source>
        <dbReference type="PROSITE" id="PS50048"/>
    </source>
</evidence>
<dbReference type="AlphaFoldDB" id="Q0CX61"/>
<feature type="compositionally biased region" description="Pro residues" evidence="5">
    <location>
        <begin position="493"/>
        <end position="504"/>
    </location>
</feature>
<evidence type="ECO:0000256" key="3">
    <source>
        <dbReference type="ARBA" id="ARBA00023163"/>
    </source>
</evidence>
<evidence type="ECO:0000256" key="5">
    <source>
        <dbReference type="SAM" id="MobiDB-lite"/>
    </source>
</evidence>
<feature type="region of interest" description="Disordered" evidence="5">
    <location>
        <begin position="482"/>
        <end position="520"/>
    </location>
</feature>
<feature type="region of interest" description="Disordered" evidence="5">
    <location>
        <begin position="56"/>
        <end position="92"/>
    </location>
</feature>
<evidence type="ECO:0000256" key="4">
    <source>
        <dbReference type="ARBA" id="ARBA00023242"/>
    </source>
</evidence>
<evidence type="ECO:0000313" key="7">
    <source>
        <dbReference type="EMBL" id="EAU38480.1"/>
    </source>
</evidence>
<accession>Q0CX61</accession>
<dbReference type="eggNOG" id="ENOG502S0C8">
    <property type="taxonomic scope" value="Eukaryota"/>
</dbReference>
<feature type="compositionally biased region" description="Low complexity" evidence="5">
    <location>
        <begin position="83"/>
        <end position="92"/>
    </location>
</feature>
<dbReference type="PANTHER" id="PTHR38791:SF5">
    <property type="entry name" value="TRANSCRIPTION FACTOR DBAG-RELATED"/>
    <property type="match status" value="1"/>
</dbReference>
<dbReference type="EMBL" id="CH476595">
    <property type="protein sequence ID" value="EAU38480.1"/>
    <property type="molecule type" value="Genomic_DNA"/>
</dbReference>
<dbReference type="SMART" id="SM00066">
    <property type="entry name" value="GAL4"/>
    <property type="match status" value="1"/>
</dbReference>
<proteinExistence type="predicted"/>
<reference evidence="8" key="1">
    <citation type="submission" date="2005-09" db="EMBL/GenBank/DDBJ databases">
        <title>Annotation of the Aspergillus terreus NIH2624 genome.</title>
        <authorList>
            <person name="Birren B.W."/>
            <person name="Lander E.S."/>
            <person name="Galagan J.E."/>
            <person name="Nusbaum C."/>
            <person name="Devon K."/>
            <person name="Henn M."/>
            <person name="Ma L.-J."/>
            <person name="Jaffe D.B."/>
            <person name="Butler J."/>
            <person name="Alvarez P."/>
            <person name="Gnerre S."/>
            <person name="Grabherr M."/>
            <person name="Kleber M."/>
            <person name="Mauceli E.W."/>
            <person name="Brockman W."/>
            <person name="Rounsley S."/>
            <person name="Young S.K."/>
            <person name="LaButti K."/>
            <person name="Pushparaj V."/>
            <person name="DeCaprio D."/>
            <person name="Crawford M."/>
            <person name="Koehrsen M."/>
            <person name="Engels R."/>
            <person name="Montgomery P."/>
            <person name="Pearson M."/>
            <person name="Howarth C."/>
            <person name="Larson L."/>
            <person name="Luoma S."/>
            <person name="White J."/>
            <person name="Alvarado L."/>
            <person name="Kodira C.D."/>
            <person name="Zeng Q."/>
            <person name="Oleary S."/>
            <person name="Yandava C."/>
            <person name="Denning D.W."/>
            <person name="Nierman W.C."/>
            <person name="Milne T."/>
            <person name="Madden K."/>
        </authorList>
    </citation>
    <scope>NUCLEOTIDE SEQUENCE [LARGE SCALE GENOMIC DNA]</scope>
    <source>
        <strain evidence="8">NIH 2624 / FGSC A1156</strain>
    </source>
</reference>
<dbReference type="InterPro" id="IPR001138">
    <property type="entry name" value="Zn2Cys6_DnaBD"/>
</dbReference>
<dbReference type="Gene3D" id="4.10.240.10">
    <property type="entry name" value="Zn(2)-C6 fungal-type DNA-binding domain"/>
    <property type="match status" value="1"/>
</dbReference>
<dbReference type="PROSITE" id="PS50048">
    <property type="entry name" value="ZN2_CY6_FUNGAL_2"/>
    <property type="match status" value="1"/>
</dbReference>
<dbReference type="PANTHER" id="PTHR38791">
    <property type="entry name" value="ZN(II)2CYS6 TRANSCRIPTION FACTOR (EUROFUNG)-RELATED-RELATED"/>
    <property type="match status" value="1"/>
</dbReference>
<dbReference type="InterPro" id="IPR053175">
    <property type="entry name" value="DHMBA_Reg_Transcription_Factor"/>
</dbReference>
<dbReference type="RefSeq" id="XP_001209088.1">
    <property type="nucleotide sequence ID" value="XM_001209088.1"/>
</dbReference>
<dbReference type="GO" id="GO:0008270">
    <property type="term" value="F:zinc ion binding"/>
    <property type="evidence" value="ECO:0007669"/>
    <property type="project" value="InterPro"/>
</dbReference>
<name>Q0CX61_ASPTN</name>
<dbReference type="GO" id="GO:0003677">
    <property type="term" value="F:DNA binding"/>
    <property type="evidence" value="ECO:0007669"/>
    <property type="project" value="UniProtKB-KW"/>
</dbReference>
<dbReference type="Proteomes" id="UP000007963">
    <property type="component" value="Unassembled WGS sequence"/>
</dbReference>
<dbReference type="PROSITE" id="PS00463">
    <property type="entry name" value="ZN2_CY6_FUNGAL_1"/>
    <property type="match status" value="1"/>
</dbReference>
<dbReference type="GO" id="GO:0009893">
    <property type="term" value="P:positive regulation of metabolic process"/>
    <property type="evidence" value="ECO:0007669"/>
    <property type="project" value="UniProtKB-ARBA"/>
</dbReference>
<protein>
    <recommendedName>
        <fullName evidence="6">Zn(2)-C6 fungal-type domain-containing protein</fullName>
    </recommendedName>
</protein>
<sequence>MVYRGKPSTGCQNCRKRHIKCDETRPHCRACIRTGRSCPGYPHPLDVMLRQRTAFERKKHSGSGSKASSSPSDGQGCHGGKEVSVSPTPAPSAVPFAPASTSAAVSPRYPLLSEARSAGVPGSLYFPLEDTVTSIFFNSYLYLPKDPLIRDGFMELLPESYSNTPPGSHLHLSTLAVSFFSVAAWSGNPALLRSAEQFFVRAISKTRIALQGDVDDHLDEILMTVLVLSTYEIKTSMLSHPPLVQTPNVWPLSPLVPQSPSSQLTSVTSELVNLRGAYNLATANPATYDVAEISDIYTRAVTLNRHLSAWEHMLPEYWKPLPASIIPESVRAAGIYRSRCDCYADQWIASTWNFYRESRVVVQNIMLNCLRRLPPDTDTLEKIQSTTAQIQVVATDICGTVPYFLGSQTESLQLSPSGIQYPEAETRRITQAHKQAAPLLGGWHVLFHLTNLCSPELCLPEDQLAWIGEQIRRVYRIYNLDPTAPPDTVQPAPSTPQQPTPNPPQSTTQPPQEPNYSRPTDLEFKLLNPQSKYKLFFGGLAFLTFSLWSTRRALNRRFRASIPPYYTSSVYHRPDVSGGAEAFEALNLATLNVLSFGMMGTGAALWAFDIDSVDDMRRYVRRGFESDGGQVSGADEQLEQEIEQWVGSVLGKKFEDQLKKEKEGTADGREK</sequence>
<dbReference type="GO" id="GO:0000981">
    <property type="term" value="F:DNA-binding transcription factor activity, RNA polymerase II-specific"/>
    <property type="evidence" value="ECO:0007669"/>
    <property type="project" value="InterPro"/>
</dbReference>
<dbReference type="STRING" id="341663.Q0CX61"/>
<organism evidence="7 8">
    <name type="scientific">Aspergillus terreus (strain NIH 2624 / FGSC A1156)</name>
    <dbReference type="NCBI Taxonomy" id="341663"/>
    <lineage>
        <taxon>Eukaryota</taxon>
        <taxon>Fungi</taxon>
        <taxon>Dikarya</taxon>
        <taxon>Ascomycota</taxon>
        <taxon>Pezizomycotina</taxon>
        <taxon>Eurotiomycetes</taxon>
        <taxon>Eurotiomycetidae</taxon>
        <taxon>Eurotiales</taxon>
        <taxon>Aspergillaceae</taxon>
        <taxon>Aspergillus</taxon>
        <taxon>Aspergillus subgen. Circumdati</taxon>
    </lineage>
</organism>